<reference evidence="6" key="2">
    <citation type="journal article" date="2016" name="Sci. Rep.">
        <title>Dictyocaulus viviparus genome, variome and transcriptome elucidate lungworm biology and support future intervention.</title>
        <authorList>
            <person name="McNulty S.N."/>
            <person name="Strube C."/>
            <person name="Rosa B.A."/>
            <person name="Martin J.C."/>
            <person name="Tyagi R."/>
            <person name="Choi Y.J."/>
            <person name="Wang Q."/>
            <person name="Hallsworth Pepin K."/>
            <person name="Zhang X."/>
            <person name="Ozersky P."/>
            <person name="Wilson R.K."/>
            <person name="Sternberg P.W."/>
            <person name="Gasser R.B."/>
            <person name="Mitreva M."/>
        </authorList>
    </citation>
    <scope>NUCLEOTIDE SEQUENCE [LARGE SCALE GENOMIC DNA]</scope>
    <source>
        <strain evidence="6">HannoverDv2000</strain>
    </source>
</reference>
<keyword evidence="6" id="KW-1185">Reference proteome</keyword>
<evidence type="ECO:0000259" key="4">
    <source>
        <dbReference type="PROSITE" id="PS50240"/>
    </source>
</evidence>
<dbReference type="GO" id="GO:0006508">
    <property type="term" value="P:proteolysis"/>
    <property type="evidence" value="ECO:0007669"/>
    <property type="project" value="UniProtKB-KW"/>
</dbReference>
<dbReference type="PANTHER" id="PTHR24256">
    <property type="entry name" value="TRYPTASE-RELATED"/>
    <property type="match status" value="1"/>
</dbReference>
<dbReference type="EMBL" id="KN716828">
    <property type="protein sequence ID" value="KJH41420.1"/>
    <property type="molecule type" value="Genomic_DNA"/>
</dbReference>
<evidence type="ECO:0000256" key="2">
    <source>
        <dbReference type="ARBA" id="ARBA00024195"/>
    </source>
</evidence>
<dbReference type="Gene3D" id="2.40.10.10">
    <property type="entry name" value="Trypsin-like serine proteases"/>
    <property type="match status" value="1"/>
</dbReference>
<dbReference type="Pfam" id="PF00089">
    <property type="entry name" value="Trypsin"/>
    <property type="match status" value="1"/>
</dbReference>
<dbReference type="InterPro" id="IPR051487">
    <property type="entry name" value="Ser/Thr_Proteases_Immune/Dev"/>
</dbReference>
<evidence type="ECO:0000256" key="1">
    <source>
        <dbReference type="ARBA" id="ARBA00023157"/>
    </source>
</evidence>
<dbReference type="InterPro" id="IPR043504">
    <property type="entry name" value="Peptidase_S1_PA_chymotrypsin"/>
</dbReference>
<comment type="similarity">
    <text evidence="2">Belongs to the peptidase S1 family. CLIP subfamily.</text>
</comment>
<evidence type="ECO:0000313" key="6">
    <source>
        <dbReference type="Proteomes" id="UP000053766"/>
    </source>
</evidence>
<dbReference type="AlphaFoldDB" id="A0A0D8XA03"/>
<keyword evidence="1" id="KW-1015">Disulfide bond</keyword>
<dbReference type="PROSITE" id="PS50240">
    <property type="entry name" value="TRYPSIN_DOM"/>
    <property type="match status" value="1"/>
</dbReference>
<gene>
    <name evidence="5" type="ORF">DICVIV_12600</name>
</gene>
<dbReference type="InterPro" id="IPR033116">
    <property type="entry name" value="TRYPSIN_SER"/>
</dbReference>
<feature type="domain" description="Peptidase S1" evidence="4">
    <location>
        <begin position="42"/>
        <end position="315"/>
    </location>
</feature>
<reference evidence="5 6" key="1">
    <citation type="submission" date="2013-11" db="EMBL/GenBank/DDBJ databases">
        <title>Draft genome of the bovine lungworm Dictyocaulus viviparus.</title>
        <authorList>
            <person name="Mitreva M."/>
        </authorList>
    </citation>
    <scope>NUCLEOTIDE SEQUENCE [LARGE SCALE GENOMIC DNA]</scope>
    <source>
        <strain evidence="5 6">HannoverDv2000</strain>
    </source>
</reference>
<dbReference type="OrthoDB" id="5859944at2759"/>
<protein>
    <submittedName>
        <fullName evidence="5">Trypsin</fullName>
    </submittedName>
</protein>
<dbReference type="GO" id="GO:0004252">
    <property type="term" value="F:serine-type endopeptidase activity"/>
    <property type="evidence" value="ECO:0007669"/>
    <property type="project" value="InterPro"/>
</dbReference>
<sequence>MLILLAIVPLVFTQKITTEENCKLKENCGAHYLGPRVRQLRSIGGKRAVRNEFPWIVGYFIEKHGLPKPEGTTKALVGGCSGVQISKRHIVTAAHCVVTYDRQECKNEKIPKEQRKASYTVDKACFITIFIGSGELKPTPEKPTTYSVKNITVHKDYNPCSVTEDIAVIEVTPDISHEHGSPICMLNKDEEEPDDFTAVGFGSDPASHPQGHDILYYLQYVNLNGPRYKKHRIVLFDKTKSICGGDSGGPLTQTRNDKRYTLLGVTIAADPTCSIKSPKRSVLCLFGIQNFHFSEKKERISRRVLLCGVDLRYNR</sequence>
<dbReference type="PROSITE" id="PS00134">
    <property type="entry name" value="TRYPSIN_HIS"/>
    <property type="match status" value="1"/>
</dbReference>
<keyword evidence="3" id="KW-0378">Hydrolase</keyword>
<dbReference type="Proteomes" id="UP000053766">
    <property type="component" value="Unassembled WGS sequence"/>
</dbReference>
<evidence type="ECO:0000313" key="5">
    <source>
        <dbReference type="EMBL" id="KJH41420.1"/>
    </source>
</evidence>
<dbReference type="InterPro" id="IPR001314">
    <property type="entry name" value="Peptidase_S1A"/>
</dbReference>
<dbReference type="SMART" id="SM00020">
    <property type="entry name" value="Tryp_SPc"/>
    <property type="match status" value="1"/>
</dbReference>
<name>A0A0D8XA03_DICVI</name>
<organism evidence="5 6">
    <name type="scientific">Dictyocaulus viviparus</name>
    <name type="common">Bovine lungworm</name>
    <dbReference type="NCBI Taxonomy" id="29172"/>
    <lineage>
        <taxon>Eukaryota</taxon>
        <taxon>Metazoa</taxon>
        <taxon>Ecdysozoa</taxon>
        <taxon>Nematoda</taxon>
        <taxon>Chromadorea</taxon>
        <taxon>Rhabditida</taxon>
        <taxon>Rhabditina</taxon>
        <taxon>Rhabditomorpha</taxon>
        <taxon>Strongyloidea</taxon>
        <taxon>Metastrongylidae</taxon>
        <taxon>Dictyocaulus</taxon>
    </lineage>
</organism>
<dbReference type="PROSITE" id="PS00135">
    <property type="entry name" value="TRYPSIN_SER"/>
    <property type="match status" value="1"/>
</dbReference>
<proteinExistence type="inferred from homology"/>
<dbReference type="PRINTS" id="PR00722">
    <property type="entry name" value="CHYMOTRYPSIN"/>
</dbReference>
<keyword evidence="3" id="KW-0720">Serine protease</keyword>
<accession>A0A0D8XA03</accession>
<dbReference type="STRING" id="29172.A0A0D8XA03"/>
<evidence type="ECO:0000256" key="3">
    <source>
        <dbReference type="RuleBase" id="RU363034"/>
    </source>
</evidence>
<dbReference type="InterPro" id="IPR009003">
    <property type="entry name" value="Peptidase_S1_PA"/>
</dbReference>
<dbReference type="InterPro" id="IPR018114">
    <property type="entry name" value="TRYPSIN_HIS"/>
</dbReference>
<keyword evidence="3" id="KW-0645">Protease</keyword>
<dbReference type="InterPro" id="IPR001254">
    <property type="entry name" value="Trypsin_dom"/>
</dbReference>
<dbReference type="SUPFAM" id="SSF50494">
    <property type="entry name" value="Trypsin-like serine proteases"/>
    <property type="match status" value="1"/>
</dbReference>